<protein>
    <submittedName>
        <fullName evidence="1">Uncharacterized protein</fullName>
    </submittedName>
</protein>
<dbReference type="Proteomes" id="UP000178302">
    <property type="component" value="Unassembled WGS sequence"/>
</dbReference>
<evidence type="ECO:0000313" key="2">
    <source>
        <dbReference type="Proteomes" id="UP000178302"/>
    </source>
</evidence>
<proteinExistence type="predicted"/>
<dbReference type="Gene3D" id="1.10.287.800">
    <property type="entry name" value="protein ne1242"/>
    <property type="match status" value="1"/>
</dbReference>
<evidence type="ECO:0000313" key="1">
    <source>
        <dbReference type="EMBL" id="OHA13375.1"/>
    </source>
</evidence>
<sequence length="146" mass="17444">MSFNNPFLRESWQRKKEEETFKQERAVNIYLDTKLEAEKYPNLNEIFERMEHSVIRYGKSINMLAIVARSENKDKRMLEEIDRNRRLAHNALIDELNLLSRQFRNIGIDNEWRKEIGLDSKTVGGWAYKVAEFISSDILNENNYEN</sequence>
<dbReference type="AlphaFoldDB" id="A0A1G2LP34"/>
<gene>
    <name evidence="1" type="ORF">A2909_01740</name>
</gene>
<reference evidence="1 2" key="1">
    <citation type="journal article" date="2016" name="Nat. Commun.">
        <title>Thousands of microbial genomes shed light on interconnected biogeochemical processes in an aquifer system.</title>
        <authorList>
            <person name="Anantharaman K."/>
            <person name="Brown C.T."/>
            <person name="Hug L.A."/>
            <person name="Sharon I."/>
            <person name="Castelle C.J."/>
            <person name="Probst A.J."/>
            <person name="Thomas B.C."/>
            <person name="Singh A."/>
            <person name="Wilkins M.J."/>
            <person name="Karaoz U."/>
            <person name="Brodie E.L."/>
            <person name="Williams K.H."/>
            <person name="Hubbard S.S."/>
            <person name="Banfield J.F."/>
        </authorList>
    </citation>
    <scope>NUCLEOTIDE SEQUENCE [LARGE SCALE GENOMIC DNA]</scope>
</reference>
<comment type="caution">
    <text evidence="1">The sequence shown here is derived from an EMBL/GenBank/DDBJ whole genome shotgun (WGS) entry which is preliminary data.</text>
</comment>
<organism evidence="1 2">
    <name type="scientific">Candidatus Tagabacteria bacterium RIFCSPLOWO2_01_FULL_39_11</name>
    <dbReference type="NCBI Taxonomy" id="1802295"/>
    <lineage>
        <taxon>Bacteria</taxon>
        <taxon>Candidatus Tagaibacteriota</taxon>
    </lineage>
</organism>
<accession>A0A1G2LP34</accession>
<name>A0A1G2LP34_9BACT</name>
<dbReference type="EMBL" id="MHQZ01000036">
    <property type="protein sequence ID" value="OHA13375.1"/>
    <property type="molecule type" value="Genomic_DNA"/>
</dbReference>